<dbReference type="InterPro" id="IPR002328">
    <property type="entry name" value="ADH_Zn_CS"/>
</dbReference>
<evidence type="ECO:0000256" key="4">
    <source>
        <dbReference type="ARBA" id="ARBA00022833"/>
    </source>
</evidence>
<sequence length="382" mass="40289">MDTTAAVLRSSDGPLTLEKLHIDDLRPHEVLVRVVGSGICHTDLGVIAGHEPDQSPIVLGHEGSGIVEAVGSEVTTVAPGDHVVLSYNFCGECDNCVEHNVPMHCRKFLELNLVGARLDGSTALAHGGEPIRGHFFGQSSWAAHAVANEQNCVKVARNLPLELLGPLGCGIQTGAGAVLNTLQPEPGSSIVIFGVGSVGLAALLGAVAADCRTIIAVDIQQSRLEQATKLGATHTINSATEDVAARVRDITGGPGAQYSVDCIALPAVLRSALECLQSPGVCATVGFQGMSNEITIDQGHLLFGRILVGVIEGDAIPAEFVTRMIDLYQAGRFPFDELITTFPFERINDALEAAHRGEVTKAVLTFDTYSRETETETESAEQ</sequence>
<dbReference type="Gene3D" id="3.40.50.720">
    <property type="entry name" value="NAD(P)-binding Rossmann-like Domain"/>
    <property type="match status" value="1"/>
</dbReference>
<evidence type="ECO:0000313" key="10">
    <source>
        <dbReference type="Proteomes" id="UP000183561"/>
    </source>
</evidence>
<protein>
    <submittedName>
        <fullName evidence="9">Aryl-alcohol dehydrogenase</fullName>
    </submittedName>
</protein>
<evidence type="ECO:0000313" key="9">
    <source>
        <dbReference type="EMBL" id="SEB31351.1"/>
    </source>
</evidence>
<dbReference type="Gene3D" id="3.90.180.10">
    <property type="entry name" value="Medium-chain alcohol dehydrogenases, catalytic domain"/>
    <property type="match status" value="1"/>
</dbReference>
<evidence type="ECO:0000259" key="8">
    <source>
        <dbReference type="SMART" id="SM00829"/>
    </source>
</evidence>
<keyword evidence="5" id="KW-0560">Oxidoreductase</keyword>
<organism evidence="9 10">
    <name type="scientific">Rhodococcus koreensis</name>
    <dbReference type="NCBI Taxonomy" id="99653"/>
    <lineage>
        <taxon>Bacteria</taxon>
        <taxon>Bacillati</taxon>
        <taxon>Actinomycetota</taxon>
        <taxon>Actinomycetes</taxon>
        <taxon>Mycobacteriales</taxon>
        <taxon>Nocardiaceae</taxon>
        <taxon>Rhodococcus</taxon>
    </lineage>
</organism>
<dbReference type="SUPFAM" id="SSF51735">
    <property type="entry name" value="NAD(P)-binding Rossmann-fold domains"/>
    <property type="match status" value="1"/>
</dbReference>
<reference evidence="10" key="1">
    <citation type="submission" date="2016-10" db="EMBL/GenBank/DDBJ databases">
        <authorList>
            <person name="Varghese N."/>
            <person name="Submissions S."/>
        </authorList>
    </citation>
    <scope>NUCLEOTIDE SEQUENCE [LARGE SCALE GENOMIC DNA]</scope>
    <source>
        <strain evidence="10">DSM 44498</strain>
    </source>
</reference>
<evidence type="ECO:0000256" key="3">
    <source>
        <dbReference type="ARBA" id="ARBA00022723"/>
    </source>
</evidence>
<dbReference type="CDD" id="cd08278">
    <property type="entry name" value="benzyl_alcohol_DH"/>
    <property type="match status" value="1"/>
</dbReference>
<dbReference type="InterPro" id="IPR013149">
    <property type="entry name" value="ADH-like_C"/>
</dbReference>
<dbReference type="InterPro" id="IPR011032">
    <property type="entry name" value="GroES-like_sf"/>
</dbReference>
<dbReference type="PANTHER" id="PTHR43880:SF12">
    <property type="entry name" value="ALCOHOL DEHYDROGENASE CLASS-3"/>
    <property type="match status" value="1"/>
</dbReference>
<keyword evidence="6" id="KW-0520">NAD</keyword>
<dbReference type="PANTHER" id="PTHR43880">
    <property type="entry name" value="ALCOHOL DEHYDROGENASE"/>
    <property type="match status" value="1"/>
</dbReference>
<dbReference type="GO" id="GO:0005829">
    <property type="term" value="C:cytosol"/>
    <property type="evidence" value="ECO:0007669"/>
    <property type="project" value="TreeGrafter"/>
</dbReference>
<dbReference type="GO" id="GO:0046294">
    <property type="term" value="P:formaldehyde catabolic process"/>
    <property type="evidence" value="ECO:0007669"/>
    <property type="project" value="TreeGrafter"/>
</dbReference>
<evidence type="ECO:0000256" key="2">
    <source>
        <dbReference type="ARBA" id="ARBA00008072"/>
    </source>
</evidence>
<proteinExistence type="inferred from homology"/>
<evidence type="ECO:0000256" key="5">
    <source>
        <dbReference type="ARBA" id="ARBA00023002"/>
    </source>
</evidence>
<dbReference type="SMART" id="SM00829">
    <property type="entry name" value="PKS_ER"/>
    <property type="match status" value="1"/>
</dbReference>
<dbReference type="InterPro" id="IPR013154">
    <property type="entry name" value="ADH-like_N"/>
</dbReference>
<keyword evidence="4 7" id="KW-0862">Zinc</keyword>
<dbReference type="Pfam" id="PF08240">
    <property type="entry name" value="ADH_N"/>
    <property type="match status" value="1"/>
</dbReference>
<dbReference type="RefSeq" id="WP_072947463.1">
    <property type="nucleotide sequence ID" value="NZ_FNSV01000002.1"/>
</dbReference>
<comment type="similarity">
    <text evidence="2 7">Belongs to the zinc-containing alcohol dehydrogenase family.</text>
</comment>
<dbReference type="Proteomes" id="UP000183561">
    <property type="component" value="Unassembled WGS sequence"/>
</dbReference>
<gene>
    <name evidence="9" type="ORF">SAMN04490239_0342</name>
</gene>
<dbReference type="OrthoDB" id="334894at2"/>
<dbReference type="Pfam" id="PF00107">
    <property type="entry name" value="ADH_zinc_N"/>
    <property type="match status" value="1"/>
</dbReference>
<dbReference type="GO" id="GO:0008270">
    <property type="term" value="F:zinc ion binding"/>
    <property type="evidence" value="ECO:0007669"/>
    <property type="project" value="InterPro"/>
</dbReference>
<dbReference type="EMBL" id="FNSV01000002">
    <property type="protein sequence ID" value="SEB31351.1"/>
    <property type="molecule type" value="Genomic_DNA"/>
</dbReference>
<dbReference type="FunFam" id="3.40.50.720:FF:000003">
    <property type="entry name" value="S-(hydroxymethyl)glutathione dehydrogenase"/>
    <property type="match status" value="1"/>
</dbReference>
<evidence type="ECO:0000256" key="7">
    <source>
        <dbReference type="RuleBase" id="RU361277"/>
    </source>
</evidence>
<keyword evidence="10" id="KW-1185">Reference proteome</keyword>
<evidence type="ECO:0000256" key="6">
    <source>
        <dbReference type="ARBA" id="ARBA00023027"/>
    </source>
</evidence>
<feature type="domain" description="Enoyl reductase (ER)" evidence="8">
    <location>
        <begin position="10"/>
        <end position="364"/>
    </location>
</feature>
<dbReference type="AlphaFoldDB" id="A0A1H4IBG8"/>
<evidence type="ECO:0000256" key="1">
    <source>
        <dbReference type="ARBA" id="ARBA00001947"/>
    </source>
</evidence>
<dbReference type="InterPro" id="IPR036291">
    <property type="entry name" value="NAD(P)-bd_dom_sf"/>
</dbReference>
<keyword evidence="3 7" id="KW-0479">Metal-binding</keyword>
<dbReference type="GO" id="GO:0051903">
    <property type="term" value="F:S-(hydroxymethyl)glutathione dehydrogenase [NAD(P)+] activity"/>
    <property type="evidence" value="ECO:0007669"/>
    <property type="project" value="TreeGrafter"/>
</dbReference>
<name>A0A1H4IBG8_9NOCA</name>
<dbReference type="InterPro" id="IPR020843">
    <property type="entry name" value="ER"/>
</dbReference>
<comment type="cofactor">
    <cofactor evidence="1 7">
        <name>Zn(2+)</name>
        <dbReference type="ChEBI" id="CHEBI:29105"/>
    </cofactor>
</comment>
<dbReference type="PROSITE" id="PS00059">
    <property type="entry name" value="ADH_ZINC"/>
    <property type="match status" value="1"/>
</dbReference>
<accession>A0A1H4IBG8</accession>
<dbReference type="SUPFAM" id="SSF50129">
    <property type="entry name" value="GroES-like"/>
    <property type="match status" value="1"/>
</dbReference>